<proteinExistence type="predicted"/>
<evidence type="ECO:0000313" key="1">
    <source>
        <dbReference type="EMBL" id="TYC50749.1"/>
    </source>
</evidence>
<dbReference type="EMBL" id="SDGZ01000005">
    <property type="protein sequence ID" value="TYC50749.1"/>
    <property type="molecule type" value="Genomic_DNA"/>
</dbReference>
<name>A0A6C2CB94_9LACO</name>
<dbReference type="OrthoDB" id="2146231at2"/>
<accession>A0A6C2CB94</accession>
<protein>
    <submittedName>
        <fullName evidence="1">Uncharacterized protein</fullName>
    </submittedName>
</protein>
<dbReference type="Proteomes" id="UP000371977">
    <property type="component" value="Unassembled WGS sequence"/>
</dbReference>
<reference evidence="1 2" key="1">
    <citation type="submission" date="2019-01" db="EMBL/GenBank/DDBJ databases">
        <title>Weissella sp. nov., a novel lactic acid bacterium isolated from animal feces.</title>
        <authorList>
            <person name="Wang L.-T."/>
        </authorList>
    </citation>
    <scope>NUCLEOTIDE SEQUENCE [LARGE SCALE GENOMIC DNA]</scope>
    <source>
        <strain evidence="1 2">8H-2</strain>
    </source>
</reference>
<sequence length="126" mass="14183">MAKKINELNSSTLDMYQAFYNLAMIKALPTSISEVIATKYNDQAFLDIGSAILLLKNELNQLISTFNLYHLVDIEGNKASGLNFWLPNKVGIEELSAEFEAQLKQIEDAVNKMNEIMILSGLLERK</sequence>
<dbReference type="AlphaFoldDB" id="A0A6C2CB94"/>
<comment type="caution">
    <text evidence="1">The sequence shown here is derived from an EMBL/GenBank/DDBJ whole genome shotgun (WGS) entry which is preliminary data.</text>
</comment>
<gene>
    <name evidence="1" type="ORF">ESZ50_01520</name>
</gene>
<organism evidence="1 2">
    <name type="scientific">Weissella muntiaci</name>
    <dbReference type="NCBI Taxonomy" id="2508881"/>
    <lineage>
        <taxon>Bacteria</taxon>
        <taxon>Bacillati</taxon>
        <taxon>Bacillota</taxon>
        <taxon>Bacilli</taxon>
        <taxon>Lactobacillales</taxon>
        <taxon>Lactobacillaceae</taxon>
        <taxon>Weissella</taxon>
    </lineage>
</organism>
<keyword evidence="2" id="KW-1185">Reference proteome</keyword>
<evidence type="ECO:0000313" key="2">
    <source>
        <dbReference type="Proteomes" id="UP000371977"/>
    </source>
</evidence>